<dbReference type="InterPro" id="IPR039947">
    <property type="entry name" value="NCoA-4"/>
</dbReference>
<evidence type="ECO:0000313" key="2">
    <source>
        <dbReference type="Proteomes" id="UP001196413"/>
    </source>
</evidence>
<name>A0AAD5WG63_PARTN</name>
<dbReference type="GO" id="GO:0009725">
    <property type="term" value="P:response to hormone"/>
    <property type="evidence" value="ECO:0007669"/>
    <property type="project" value="TreeGrafter"/>
</dbReference>
<organism evidence="1 2">
    <name type="scientific">Parelaphostrongylus tenuis</name>
    <name type="common">Meningeal worm</name>
    <dbReference type="NCBI Taxonomy" id="148309"/>
    <lineage>
        <taxon>Eukaryota</taxon>
        <taxon>Metazoa</taxon>
        <taxon>Ecdysozoa</taxon>
        <taxon>Nematoda</taxon>
        <taxon>Chromadorea</taxon>
        <taxon>Rhabditida</taxon>
        <taxon>Rhabditina</taxon>
        <taxon>Rhabditomorpha</taxon>
        <taxon>Strongyloidea</taxon>
        <taxon>Metastrongylidae</taxon>
        <taxon>Parelaphostrongylus</taxon>
    </lineage>
</organism>
<accession>A0AAD5WG63</accession>
<reference evidence="1" key="1">
    <citation type="submission" date="2021-06" db="EMBL/GenBank/DDBJ databases">
        <title>Parelaphostrongylus tenuis whole genome reference sequence.</title>
        <authorList>
            <person name="Garwood T.J."/>
            <person name="Larsen P.A."/>
            <person name="Fountain-Jones N.M."/>
            <person name="Garbe J.R."/>
            <person name="Macchietto M.G."/>
            <person name="Kania S.A."/>
            <person name="Gerhold R.W."/>
            <person name="Richards J.E."/>
            <person name="Wolf T.M."/>
        </authorList>
    </citation>
    <scope>NUCLEOTIDE SEQUENCE</scope>
    <source>
        <strain evidence="1">MNPRO001-30</strain>
        <tissue evidence="1">Meninges</tissue>
    </source>
</reference>
<protein>
    <submittedName>
        <fullName evidence="1">Uncharacterized protein</fullName>
    </submittedName>
</protein>
<evidence type="ECO:0000313" key="1">
    <source>
        <dbReference type="EMBL" id="KAJ1368840.1"/>
    </source>
</evidence>
<dbReference type="PANTHER" id="PTHR17085">
    <property type="entry name" value="NUCLEAR RECEPTOR COACTIVATOR 4"/>
    <property type="match status" value="1"/>
</dbReference>
<dbReference type="PANTHER" id="PTHR17085:SF3">
    <property type="entry name" value="NUCLEAR RECEPTOR COACTIVATOR 4"/>
    <property type="match status" value="1"/>
</dbReference>
<dbReference type="GO" id="GO:0006879">
    <property type="term" value="P:intracellular iron ion homeostasis"/>
    <property type="evidence" value="ECO:0007669"/>
    <property type="project" value="InterPro"/>
</dbReference>
<comment type="caution">
    <text evidence="1">The sequence shown here is derived from an EMBL/GenBank/DDBJ whole genome shotgun (WGS) entry which is preliminary data.</text>
</comment>
<dbReference type="AlphaFoldDB" id="A0AAD5WG63"/>
<dbReference type="GO" id="GO:0003713">
    <property type="term" value="F:transcription coactivator activity"/>
    <property type="evidence" value="ECO:0007669"/>
    <property type="project" value="InterPro"/>
</dbReference>
<keyword evidence="2" id="KW-1185">Reference proteome</keyword>
<sequence>MEDLILDHGLAQKLTLMENAAERIATIKAQLRANTDETRKHIRSVMSQQMLLLHAREEELMEELYSIASQRERALEHQQQSLYKLIWECSKPRKLRKQIDSSNSVAAEVFSRLAQLEIPGGKWANISFEWDAAKLQSTLSSFGTIHTTSEHISVNKNDIGENPPMECDEHDGGAVMAQKSVFDMKLPENLWSMSREQLETTRKLSKGALSNSPVPDSDMSPIMAEFELIKNSTLSESESSDSTSSFEPITEDSSEIFASALVKEVLSVEFLHTLQQPLSSWLMRVISKDKSTEAEIPLNSVGKSACSMKRPHSDINEKHYEFEDVINSVRASSNDYWVLGSARSKRPCIGVNCNKEEPSTSEQEFEAHVRLQGKSSFNENEFLEQLTNLFVTTMKCAPHSTIKEDPNSSEIDLSTVLGWKRVLEKIEQSASFWLRDR</sequence>
<proteinExistence type="predicted"/>
<dbReference type="EMBL" id="JAHQIW010006329">
    <property type="protein sequence ID" value="KAJ1368840.1"/>
    <property type="molecule type" value="Genomic_DNA"/>
</dbReference>
<dbReference type="Proteomes" id="UP001196413">
    <property type="component" value="Unassembled WGS sequence"/>
</dbReference>
<gene>
    <name evidence="1" type="ORF">KIN20_030181</name>
</gene>